<evidence type="ECO:0000313" key="3">
    <source>
        <dbReference type="Proteomes" id="UP000245959"/>
    </source>
</evidence>
<evidence type="ECO:0000256" key="1">
    <source>
        <dbReference type="SAM" id="SignalP"/>
    </source>
</evidence>
<evidence type="ECO:0000313" key="2">
    <source>
        <dbReference type="EMBL" id="PVY44943.1"/>
    </source>
</evidence>
<accession>A0A2U1B8E5</accession>
<keyword evidence="1" id="KW-0732">Signal</keyword>
<sequence>MTARKLLLPVLVAGFLCFPAKRAEAIDPVTIAILTPIAVKAARQASPYIIRSMRAGSAHLLKTGKHMLNIFLLPLGCVEMTLGAPLGMFGNGVDHAIHGVGAPFLLVYDVLCMPLAFCGLSP</sequence>
<dbReference type="AlphaFoldDB" id="A0A2U1B8E5"/>
<name>A0A2U1B8E5_9BACT</name>
<dbReference type="GeneID" id="78294257"/>
<feature type="chain" id="PRO_5015613004" evidence="1">
    <location>
        <begin position="26"/>
        <end position="122"/>
    </location>
</feature>
<gene>
    <name evidence="2" type="ORF">C8D82_10487</name>
</gene>
<comment type="caution">
    <text evidence="2">The sequence shown here is derived from an EMBL/GenBank/DDBJ whole genome shotgun (WGS) entry which is preliminary data.</text>
</comment>
<dbReference type="OrthoDB" id="9973874at2"/>
<organism evidence="2 3">
    <name type="scientific">Victivallis vadensis</name>
    <dbReference type="NCBI Taxonomy" id="172901"/>
    <lineage>
        <taxon>Bacteria</taxon>
        <taxon>Pseudomonadati</taxon>
        <taxon>Lentisphaerota</taxon>
        <taxon>Lentisphaeria</taxon>
        <taxon>Victivallales</taxon>
        <taxon>Victivallaceae</taxon>
        <taxon>Victivallis</taxon>
    </lineage>
</organism>
<dbReference type="Proteomes" id="UP000245959">
    <property type="component" value="Unassembled WGS sequence"/>
</dbReference>
<dbReference type="EMBL" id="QEKH01000004">
    <property type="protein sequence ID" value="PVY44943.1"/>
    <property type="molecule type" value="Genomic_DNA"/>
</dbReference>
<keyword evidence="3" id="KW-1185">Reference proteome</keyword>
<feature type="signal peptide" evidence="1">
    <location>
        <begin position="1"/>
        <end position="25"/>
    </location>
</feature>
<reference evidence="2 3" key="1">
    <citation type="submission" date="2018-04" db="EMBL/GenBank/DDBJ databases">
        <title>Genomic Encyclopedia of Type Strains, Phase IV (KMG-IV): sequencing the most valuable type-strain genomes for metagenomic binning, comparative biology and taxonomic classification.</title>
        <authorList>
            <person name="Goeker M."/>
        </authorList>
    </citation>
    <scope>NUCLEOTIDE SEQUENCE [LARGE SCALE GENOMIC DNA]</scope>
    <source>
        <strain evidence="2 3">DSM 14823</strain>
    </source>
</reference>
<dbReference type="RefSeq" id="WP_116882934.1">
    <property type="nucleotide sequence ID" value="NZ_CABMMC010000039.1"/>
</dbReference>
<protein>
    <submittedName>
        <fullName evidence="2">Uncharacterized protein</fullName>
    </submittedName>
</protein>
<proteinExistence type="predicted"/>